<feature type="domain" description="SET" evidence="1">
    <location>
        <begin position="39"/>
        <end position="257"/>
    </location>
</feature>
<dbReference type="SUPFAM" id="SSF82199">
    <property type="entry name" value="SET domain"/>
    <property type="match status" value="1"/>
</dbReference>
<gene>
    <name evidence="2" type="ORF">CTEN210_15586</name>
</gene>
<dbReference type="PANTHER" id="PTHR47643:SF2">
    <property type="entry name" value="TPR DOMAIN PROTEIN (AFU_ORTHOLOGUE AFUA_5G12710)"/>
    <property type="match status" value="1"/>
</dbReference>
<evidence type="ECO:0000313" key="3">
    <source>
        <dbReference type="Proteomes" id="UP001054902"/>
    </source>
</evidence>
<evidence type="ECO:0000313" key="2">
    <source>
        <dbReference type="EMBL" id="GFH59110.1"/>
    </source>
</evidence>
<dbReference type="InterPro" id="IPR046341">
    <property type="entry name" value="SET_dom_sf"/>
</dbReference>
<comment type="caution">
    <text evidence="2">The sequence shown here is derived from an EMBL/GenBank/DDBJ whole genome shotgun (WGS) entry which is preliminary data.</text>
</comment>
<dbReference type="PANTHER" id="PTHR47643">
    <property type="entry name" value="TPR DOMAIN PROTEIN (AFU_ORTHOLOGUE AFUA_5G12710)"/>
    <property type="match status" value="1"/>
</dbReference>
<organism evidence="2 3">
    <name type="scientific">Chaetoceros tenuissimus</name>
    <dbReference type="NCBI Taxonomy" id="426638"/>
    <lineage>
        <taxon>Eukaryota</taxon>
        <taxon>Sar</taxon>
        <taxon>Stramenopiles</taxon>
        <taxon>Ochrophyta</taxon>
        <taxon>Bacillariophyta</taxon>
        <taxon>Coscinodiscophyceae</taxon>
        <taxon>Chaetocerotophycidae</taxon>
        <taxon>Chaetocerotales</taxon>
        <taxon>Chaetocerotaceae</taxon>
        <taxon>Chaetoceros</taxon>
    </lineage>
</organism>
<sequence length="460" mass="52355">MSVDLRLSEIQRQADKLAKEENPKPDFTIPSDCDVTGDNLLEIVDTESKGKGFYAKAAIKAGTTLLAAKPISMVMAWEEEDDEMDEDEEMDMDEDDDGMVMKGSKRNGMLILRTLDQIKADPDIWESKLTNLFPRDFSDKIWICECAQTGMEIEESFNSLSSVCKFDESLVDEIRHRLPLIIRYNCLSCETGAELFVHPNRAAGGHCSLSGTGLFYYPSYFNHSHKPNVVRYSIGDVMFFVTNQDIQKGQELCISYIESEHLCEDAKTRTRLLDMDFEEKGESSSKEESNKKFPVVDVDMQDDLMSIHPLERLHEIKELLKEACSDETTLDEEGEAISFFKADEHQLRILLALTYESLGQHSYAFEEWEKCIHFATNHLPPNDENCIALLVQGALSAQAISNWKAVKEYSKKATDIHDLLFGGGVAFFRQRYEKEIKLQLRPTSKKVLSGEAAFDLIWKE</sequence>
<evidence type="ECO:0000259" key="1">
    <source>
        <dbReference type="PROSITE" id="PS50280"/>
    </source>
</evidence>
<name>A0AAD3D9Z3_9STRA</name>
<protein>
    <recommendedName>
        <fullName evidence="1">SET domain-containing protein</fullName>
    </recommendedName>
</protein>
<dbReference type="InterPro" id="IPR001214">
    <property type="entry name" value="SET_dom"/>
</dbReference>
<proteinExistence type="predicted"/>
<dbReference type="Pfam" id="PF00856">
    <property type="entry name" value="SET"/>
    <property type="match status" value="1"/>
</dbReference>
<keyword evidence="3" id="KW-1185">Reference proteome</keyword>
<reference evidence="2 3" key="1">
    <citation type="journal article" date="2021" name="Sci. Rep.">
        <title>The genome of the diatom Chaetoceros tenuissimus carries an ancient integrated fragment of an extant virus.</title>
        <authorList>
            <person name="Hongo Y."/>
            <person name="Kimura K."/>
            <person name="Takaki Y."/>
            <person name="Yoshida Y."/>
            <person name="Baba S."/>
            <person name="Kobayashi G."/>
            <person name="Nagasaki K."/>
            <person name="Hano T."/>
            <person name="Tomaru Y."/>
        </authorList>
    </citation>
    <scope>NUCLEOTIDE SEQUENCE [LARGE SCALE GENOMIC DNA]</scope>
    <source>
        <strain evidence="2 3">NIES-3715</strain>
    </source>
</reference>
<dbReference type="AlphaFoldDB" id="A0AAD3D9Z3"/>
<dbReference type="Proteomes" id="UP001054902">
    <property type="component" value="Unassembled WGS sequence"/>
</dbReference>
<dbReference type="Gene3D" id="2.170.270.10">
    <property type="entry name" value="SET domain"/>
    <property type="match status" value="1"/>
</dbReference>
<accession>A0AAD3D9Z3</accession>
<dbReference type="PROSITE" id="PS50280">
    <property type="entry name" value="SET"/>
    <property type="match status" value="1"/>
</dbReference>
<dbReference type="EMBL" id="BLLK01000062">
    <property type="protein sequence ID" value="GFH59110.1"/>
    <property type="molecule type" value="Genomic_DNA"/>
</dbReference>
<dbReference type="InterPro" id="IPR053209">
    <property type="entry name" value="Gramillin-biosynth_MTr"/>
</dbReference>
<dbReference type="SMART" id="SM00317">
    <property type="entry name" value="SET"/>
    <property type="match status" value="1"/>
</dbReference>